<evidence type="ECO:0000259" key="1">
    <source>
        <dbReference type="Pfam" id="PF20056"/>
    </source>
</evidence>
<dbReference type="OrthoDB" id="7961152at2"/>
<dbReference type="EMBL" id="PGTB01000154">
    <property type="protein sequence ID" value="PJE34664.1"/>
    <property type="molecule type" value="Genomic_DNA"/>
</dbReference>
<dbReference type="AlphaFoldDB" id="A0A2M8IVW2"/>
<proteinExistence type="predicted"/>
<feature type="domain" description="DUF6455" evidence="1">
    <location>
        <begin position="1"/>
        <end position="68"/>
    </location>
</feature>
<gene>
    <name evidence="2" type="ORF">CVM52_21140</name>
</gene>
<name>A0A2M8IVW2_9RHOB</name>
<reference evidence="2 3" key="1">
    <citation type="journal article" date="2018" name="Int. J. Syst. Evol. Microbiol.">
        <title>Pseudooceanicola lipolyticus sp. nov., a marine alphaproteobacterium, reclassification of Oceanicola flagellatus as Pseudooceanicola flagellatus comb. nov. and emended description of the genus Pseudooceanicola.</title>
        <authorList>
            <person name="Huang M.-M."/>
            <person name="Guo L.-L."/>
            <person name="Wu Y.-H."/>
            <person name="Lai Q.-L."/>
            <person name="Shao Z.-Z."/>
            <person name="Wang C.-S."/>
            <person name="Wu M."/>
            <person name="Xu X.-W."/>
        </authorList>
    </citation>
    <scope>NUCLEOTIDE SEQUENCE [LARGE SCALE GENOMIC DNA]</scope>
    <source>
        <strain evidence="2 3">157</strain>
    </source>
</reference>
<evidence type="ECO:0000313" key="3">
    <source>
        <dbReference type="Proteomes" id="UP000231553"/>
    </source>
</evidence>
<dbReference type="Pfam" id="PF20056">
    <property type="entry name" value="DUF6455"/>
    <property type="match status" value="1"/>
</dbReference>
<organism evidence="2 3">
    <name type="scientific">Pseudooceanicola lipolyticus</name>
    <dbReference type="NCBI Taxonomy" id="2029104"/>
    <lineage>
        <taxon>Bacteria</taxon>
        <taxon>Pseudomonadati</taxon>
        <taxon>Pseudomonadota</taxon>
        <taxon>Alphaproteobacteria</taxon>
        <taxon>Rhodobacterales</taxon>
        <taxon>Paracoccaceae</taxon>
        <taxon>Pseudooceanicola</taxon>
    </lineage>
</organism>
<dbReference type="InterPro" id="IPR045601">
    <property type="entry name" value="DUF6455"/>
</dbReference>
<dbReference type="Proteomes" id="UP000231553">
    <property type="component" value="Unassembled WGS sequence"/>
</dbReference>
<evidence type="ECO:0000313" key="2">
    <source>
        <dbReference type="EMBL" id="PJE34664.1"/>
    </source>
</evidence>
<protein>
    <recommendedName>
        <fullName evidence="1">DUF6455 domain-containing protein</fullName>
    </recommendedName>
</protein>
<accession>A0A2M8IVW2</accession>
<keyword evidence="3" id="KW-1185">Reference proteome</keyword>
<sequence length="72" mass="7667">MAATVAVDLEEALFAGDLSMDELSDSVLRCADCSSAAHCTRWLAAAEMPVAAPPGFCRNRELLQRLQAGEGR</sequence>
<comment type="caution">
    <text evidence="2">The sequence shown here is derived from an EMBL/GenBank/DDBJ whole genome shotgun (WGS) entry which is preliminary data.</text>
</comment>